<keyword evidence="5 10" id="KW-1133">Transmembrane helix</keyword>
<feature type="transmembrane region" description="Helical" evidence="10">
    <location>
        <begin position="110"/>
        <end position="131"/>
    </location>
</feature>
<dbReference type="RefSeq" id="WP_123931849.1">
    <property type="nucleotide sequence ID" value="NZ_RKRE01000003.1"/>
</dbReference>
<proteinExistence type="inferred from homology"/>
<feature type="transmembrane region" description="Helical" evidence="10">
    <location>
        <begin position="151"/>
        <end position="175"/>
    </location>
</feature>
<feature type="transmembrane region" description="Helical" evidence="10">
    <location>
        <begin position="6"/>
        <end position="26"/>
    </location>
</feature>
<dbReference type="GO" id="GO:0008654">
    <property type="term" value="P:phospholipid biosynthetic process"/>
    <property type="evidence" value="ECO:0007669"/>
    <property type="project" value="UniProtKB-UniRule"/>
</dbReference>
<evidence type="ECO:0000256" key="7">
    <source>
        <dbReference type="ARBA" id="ARBA00023136"/>
    </source>
</evidence>
<keyword evidence="9 10" id="KW-1208">Phospholipid metabolism</keyword>
<organism evidence="11 12">
    <name type="scientific">Thermodesulfitimonas autotrophica</name>
    <dbReference type="NCBI Taxonomy" id="1894989"/>
    <lineage>
        <taxon>Bacteria</taxon>
        <taxon>Bacillati</taxon>
        <taxon>Bacillota</taxon>
        <taxon>Clostridia</taxon>
        <taxon>Thermoanaerobacterales</taxon>
        <taxon>Thermoanaerobacteraceae</taxon>
        <taxon>Thermodesulfitimonas</taxon>
    </lineage>
</organism>
<keyword evidence="1 10" id="KW-1003">Cell membrane</keyword>
<evidence type="ECO:0000313" key="12">
    <source>
        <dbReference type="Proteomes" id="UP000282654"/>
    </source>
</evidence>
<sequence>MVFLKLIGIALIAYLLGSFPTGYLLARARGIDIFRYGSGNIGATNVWRTLGPAFGLLALAGDVGKGAVAVYLGSRAGEWPAVVAGACALAGHSWSVFLRFRGGKMIATALGVFIMLTPGAACGSLLIWAFVFALSRYVSLASIIAAGSLPLLIAAFGYSWPYILFGAVAAGVAIYRHRSNIRRLLTGTEHRFR</sequence>
<dbReference type="EC" id="2.3.1.275" evidence="10"/>
<evidence type="ECO:0000256" key="10">
    <source>
        <dbReference type="HAMAP-Rule" id="MF_01043"/>
    </source>
</evidence>
<comment type="function">
    <text evidence="10">Catalyzes the transfer of an acyl group from acyl-phosphate (acyl-PO(4)) to glycerol-3-phosphate (G3P) to form lysophosphatidic acid (LPA). This enzyme utilizes acyl-phosphate as fatty acyl donor, but not acyl-CoA or acyl-ACP.</text>
</comment>
<keyword evidence="12" id="KW-1185">Reference proteome</keyword>
<dbReference type="AlphaFoldDB" id="A0A3N5BG58"/>
<feature type="transmembrane region" description="Helical" evidence="10">
    <location>
        <begin position="79"/>
        <end position="98"/>
    </location>
</feature>
<dbReference type="EMBL" id="RKRE01000003">
    <property type="protein sequence ID" value="RPF43031.1"/>
    <property type="molecule type" value="Genomic_DNA"/>
</dbReference>
<comment type="subcellular location">
    <subcellularLocation>
        <location evidence="10">Cell membrane</location>
        <topology evidence="10">Multi-pass membrane protein</topology>
    </subcellularLocation>
</comment>
<gene>
    <name evidence="10" type="primary">plsY</name>
    <name evidence="11" type="ORF">EDD75_2150</name>
</gene>
<dbReference type="HAMAP" id="MF_01043">
    <property type="entry name" value="PlsY"/>
    <property type="match status" value="1"/>
</dbReference>
<comment type="caution">
    <text evidence="11">The sequence shown here is derived from an EMBL/GenBank/DDBJ whole genome shotgun (WGS) entry which is preliminary data.</text>
</comment>
<dbReference type="SMART" id="SM01207">
    <property type="entry name" value="G3P_acyltransf"/>
    <property type="match status" value="1"/>
</dbReference>
<evidence type="ECO:0000256" key="3">
    <source>
        <dbReference type="ARBA" id="ARBA00022679"/>
    </source>
</evidence>
<dbReference type="GO" id="GO:0005886">
    <property type="term" value="C:plasma membrane"/>
    <property type="evidence" value="ECO:0007669"/>
    <property type="project" value="UniProtKB-SubCell"/>
</dbReference>
<dbReference type="PANTHER" id="PTHR30309:SF0">
    <property type="entry name" value="GLYCEROL-3-PHOSPHATE ACYLTRANSFERASE-RELATED"/>
    <property type="match status" value="1"/>
</dbReference>
<evidence type="ECO:0000256" key="9">
    <source>
        <dbReference type="ARBA" id="ARBA00023264"/>
    </source>
</evidence>
<dbReference type="NCBIfam" id="TIGR00023">
    <property type="entry name" value="glycerol-3-phosphate 1-O-acyltransferase PlsY"/>
    <property type="match status" value="1"/>
</dbReference>
<dbReference type="UniPathway" id="UPA00085"/>
<keyword evidence="6 10" id="KW-0443">Lipid metabolism</keyword>
<evidence type="ECO:0000256" key="6">
    <source>
        <dbReference type="ARBA" id="ARBA00023098"/>
    </source>
</evidence>
<dbReference type="OrthoDB" id="9777124at2"/>
<comment type="similarity">
    <text evidence="10">Belongs to the PlsY family.</text>
</comment>
<comment type="subunit">
    <text evidence="10">Probably interacts with PlsX.</text>
</comment>
<dbReference type="Proteomes" id="UP000282654">
    <property type="component" value="Unassembled WGS sequence"/>
</dbReference>
<dbReference type="PANTHER" id="PTHR30309">
    <property type="entry name" value="INNER MEMBRANE PROTEIN YGIH"/>
    <property type="match status" value="1"/>
</dbReference>
<keyword evidence="3 10" id="KW-0808">Transferase</keyword>
<evidence type="ECO:0000256" key="1">
    <source>
        <dbReference type="ARBA" id="ARBA00022475"/>
    </source>
</evidence>
<protein>
    <recommendedName>
        <fullName evidence="10">Glycerol-3-phosphate acyltransferase</fullName>
    </recommendedName>
    <alternativeName>
        <fullName evidence="10">Acyl-PO4 G3P acyltransferase</fullName>
    </alternativeName>
    <alternativeName>
        <fullName evidence="10">Acyl-phosphate--glycerol-3-phosphate acyltransferase</fullName>
    </alternativeName>
    <alternativeName>
        <fullName evidence="10">G3P acyltransferase</fullName>
        <shortName evidence="10">GPAT</shortName>
        <ecNumber evidence="10">2.3.1.275</ecNumber>
    </alternativeName>
    <alternativeName>
        <fullName evidence="10">Lysophosphatidic acid synthase</fullName>
        <shortName evidence="10">LPA synthase</shortName>
    </alternativeName>
</protein>
<keyword evidence="4 10" id="KW-0812">Transmembrane</keyword>
<evidence type="ECO:0000256" key="2">
    <source>
        <dbReference type="ARBA" id="ARBA00022516"/>
    </source>
</evidence>
<name>A0A3N5BG58_9THEO</name>
<dbReference type="GO" id="GO:0043772">
    <property type="term" value="F:acyl-phosphate glycerol-3-phosphate acyltransferase activity"/>
    <property type="evidence" value="ECO:0007669"/>
    <property type="project" value="UniProtKB-UniRule"/>
</dbReference>
<evidence type="ECO:0000256" key="8">
    <source>
        <dbReference type="ARBA" id="ARBA00023209"/>
    </source>
</evidence>
<evidence type="ECO:0000256" key="5">
    <source>
        <dbReference type="ARBA" id="ARBA00022989"/>
    </source>
</evidence>
<accession>A0A3N5BG58</accession>
<keyword evidence="2 10" id="KW-0444">Lipid biosynthesis</keyword>
<dbReference type="InterPro" id="IPR003811">
    <property type="entry name" value="G3P_acylTferase_PlsY"/>
</dbReference>
<comment type="catalytic activity">
    <reaction evidence="10">
        <text>an acyl phosphate + sn-glycerol 3-phosphate = a 1-acyl-sn-glycero-3-phosphate + phosphate</text>
        <dbReference type="Rhea" id="RHEA:34075"/>
        <dbReference type="ChEBI" id="CHEBI:43474"/>
        <dbReference type="ChEBI" id="CHEBI:57597"/>
        <dbReference type="ChEBI" id="CHEBI:57970"/>
        <dbReference type="ChEBI" id="CHEBI:59918"/>
        <dbReference type="EC" id="2.3.1.275"/>
    </reaction>
</comment>
<keyword evidence="7 10" id="KW-0472">Membrane</keyword>
<dbReference type="Pfam" id="PF02660">
    <property type="entry name" value="G3P_acyltransf"/>
    <property type="match status" value="1"/>
</dbReference>
<comment type="pathway">
    <text evidence="10">Lipid metabolism; phospholipid metabolism.</text>
</comment>
<evidence type="ECO:0000256" key="4">
    <source>
        <dbReference type="ARBA" id="ARBA00022692"/>
    </source>
</evidence>
<reference evidence="11 12" key="1">
    <citation type="submission" date="2018-11" db="EMBL/GenBank/DDBJ databases">
        <title>Genomic Encyclopedia of Type Strains, Phase IV (KMG-IV): sequencing the most valuable type-strain genomes for metagenomic binning, comparative biology and taxonomic classification.</title>
        <authorList>
            <person name="Goeker M."/>
        </authorList>
    </citation>
    <scope>NUCLEOTIDE SEQUENCE [LARGE SCALE GENOMIC DNA]</scope>
    <source>
        <strain evidence="11 12">DSM 102936</strain>
    </source>
</reference>
<evidence type="ECO:0000313" key="11">
    <source>
        <dbReference type="EMBL" id="RPF43031.1"/>
    </source>
</evidence>
<keyword evidence="8 10" id="KW-0594">Phospholipid biosynthesis</keyword>
<keyword evidence="11" id="KW-0012">Acyltransferase</keyword>